<evidence type="ECO:0000256" key="5">
    <source>
        <dbReference type="ARBA" id="ARBA00022989"/>
    </source>
</evidence>
<dbReference type="GO" id="GO:0032049">
    <property type="term" value="P:cardiolipin biosynthetic process"/>
    <property type="evidence" value="ECO:0007669"/>
    <property type="project" value="TreeGrafter"/>
</dbReference>
<evidence type="ECO:0000256" key="6">
    <source>
        <dbReference type="ARBA" id="ARBA00023098"/>
    </source>
</evidence>
<dbReference type="InterPro" id="IPR000462">
    <property type="entry name" value="CDP-OH_P_trans"/>
</dbReference>
<keyword evidence="2" id="KW-0444">Lipid biosynthesis</keyword>
<evidence type="ECO:0000256" key="3">
    <source>
        <dbReference type="ARBA" id="ARBA00022679"/>
    </source>
</evidence>
<evidence type="ECO:0000256" key="10">
    <source>
        <dbReference type="RuleBase" id="RU003750"/>
    </source>
</evidence>
<organism evidence="11">
    <name type="scientific">Chlamydomonas euryale</name>
    <dbReference type="NCBI Taxonomy" id="1486919"/>
    <lineage>
        <taxon>Eukaryota</taxon>
        <taxon>Viridiplantae</taxon>
        <taxon>Chlorophyta</taxon>
        <taxon>core chlorophytes</taxon>
        <taxon>Chlorophyceae</taxon>
        <taxon>CS clade</taxon>
        <taxon>Chlamydomonadales</taxon>
        <taxon>Chlamydomonadaceae</taxon>
        <taxon>Chlamydomonas</taxon>
    </lineage>
</organism>
<dbReference type="PROSITE" id="PS00379">
    <property type="entry name" value="CDP_ALCOHOL_P_TRANSF"/>
    <property type="match status" value="1"/>
</dbReference>
<dbReference type="Pfam" id="PF01066">
    <property type="entry name" value="CDP-OH_P_transf"/>
    <property type="match status" value="1"/>
</dbReference>
<keyword evidence="6" id="KW-0443">Lipid metabolism</keyword>
<dbReference type="InterPro" id="IPR050324">
    <property type="entry name" value="CDP-alcohol_PTase-I"/>
</dbReference>
<evidence type="ECO:0008006" key="12">
    <source>
        <dbReference type="Google" id="ProtNLM"/>
    </source>
</evidence>
<evidence type="ECO:0000256" key="9">
    <source>
        <dbReference type="ARBA" id="ARBA00023264"/>
    </source>
</evidence>
<accession>A0A7R9VG83</accession>
<evidence type="ECO:0000256" key="7">
    <source>
        <dbReference type="ARBA" id="ARBA00023136"/>
    </source>
</evidence>
<dbReference type="GO" id="GO:0043337">
    <property type="term" value="F:cardiolipin synthase (CMP-forming)"/>
    <property type="evidence" value="ECO:0007669"/>
    <property type="project" value="TreeGrafter"/>
</dbReference>
<keyword evidence="5" id="KW-1133">Transmembrane helix</keyword>
<keyword evidence="4" id="KW-0812">Transmembrane</keyword>
<comment type="similarity">
    <text evidence="10">Belongs to the CDP-alcohol phosphatidyltransferase class-I family.</text>
</comment>
<dbReference type="GO" id="GO:0005739">
    <property type="term" value="C:mitochondrion"/>
    <property type="evidence" value="ECO:0007669"/>
    <property type="project" value="TreeGrafter"/>
</dbReference>
<protein>
    <recommendedName>
        <fullName evidence="12">CDP-diacylglycerol--glycerol-3-phosphate 3-phosphatidyltransferase</fullName>
    </recommendedName>
</protein>
<dbReference type="PANTHER" id="PTHR14269:SF60">
    <property type="entry name" value="CARDIOLIPIN SYNTHASE (CMP-FORMING)"/>
    <property type="match status" value="1"/>
</dbReference>
<evidence type="ECO:0000256" key="4">
    <source>
        <dbReference type="ARBA" id="ARBA00022692"/>
    </source>
</evidence>
<dbReference type="EMBL" id="HBEC01025775">
    <property type="protein sequence ID" value="CAD8293125.1"/>
    <property type="molecule type" value="Transcribed_RNA"/>
</dbReference>
<keyword evidence="9" id="KW-1208">Phospholipid metabolism</keyword>
<dbReference type="InterPro" id="IPR043130">
    <property type="entry name" value="CDP-OH_PTrfase_TM_dom"/>
</dbReference>
<dbReference type="GO" id="GO:0016020">
    <property type="term" value="C:membrane"/>
    <property type="evidence" value="ECO:0007669"/>
    <property type="project" value="UniProtKB-SubCell"/>
</dbReference>
<keyword evidence="7" id="KW-0472">Membrane</keyword>
<proteinExistence type="inferred from homology"/>
<evidence type="ECO:0000313" key="11">
    <source>
        <dbReference type="EMBL" id="CAD8293125.1"/>
    </source>
</evidence>
<gene>
    <name evidence="11" type="ORF">CEUR00632_LOCUS11848</name>
</gene>
<dbReference type="InterPro" id="IPR048254">
    <property type="entry name" value="CDP_ALCOHOL_P_TRANSF_CS"/>
</dbReference>
<sequence>MTAASARKAAAALAATVAESGGFAAAARDAPPALPASGLLLLLQMATTHGGTSAITVPPCMAAQRTKELLPWAPLPLVTGATGALASRQLPASMGGLADAARAPHVPSLLLTGAHTRVWPGAWMPQSARGACSLPEGQPQPPLPLPPRSSFSGGAAACASDDLWSAPNLLSLARGASGPVIAYWILQEQWGVAAVATLMSGATDWLDGYLARRMRLTSVLGSYLDPLGDKLLVCCVAVALAAKGLLPTWLATAVVARDAGLVGGLLLHRAAALGWRRVSAAEFFNTAPPLCANAAGVAQPGMATLGVPLMRPLYISKVNTVLQLALVSGCLADAWVGLPGADALRVLELATAVTTAASCAAYARKYAEGKLL</sequence>
<reference evidence="11" key="1">
    <citation type="submission" date="2021-01" db="EMBL/GenBank/DDBJ databases">
        <authorList>
            <person name="Corre E."/>
            <person name="Pelletier E."/>
            <person name="Niang G."/>
            <person name="Scheremetjew M."/>
            <person name="Finn R."/>
            <person name="Kale V."/>
            <person name="Holt S."/>
            <person name="Cochrane G."/>
            <person name="Meng A."/>
            <person name="Brown T."/>
            <person name="Cohen L."/>
        </authorList>
    </citation>
    <scope>NUCLEOTIDE SEQUENCE</scope>
    <source>
        <strain evidence="11">CCMP219</strain>
    </source>
</reference>
<keyword evidence="8" id="KW-0594">Phospholipid biosynthesis</keyword>
<dbReference type="PANTHER" id="PTHR14269">
    <property type="entry name" value="CDP-DIACYLGLYCEROL--GLYCEROL-3-PHOSPHATE 3-PHOSPHATIDYLTRANSFERASE-RELATED"/>
    <property type="match status" value="1"/>
</dbReference>
<evidence type="ECO:0000256" key="2">
    <source>
        <dbReference type="ARBA" id="ARBA00022516"/>
    </source>
</evidence>
<keyword evidence="3 10" id="KW-0808">Transferase</keyword>
<name>A0A7R9VG83_9CHLO</name>
<comment type="subcellular location">
    <subcellularLocation>
        <location evidence="1">Membrane</location>
        <topology evidence="1">Multi-pass membrane protein</topology>
    </subcellularLocation>
</comment>
<dbReference type="AlphaFoldDB" id="A0A7R9VG83"/>
<dbReference type="Gene3D" id="1.20.120.1760">
    <property type="match status" value="1"/>
</dbReference>
<evidence type="ECO:0000256" key="8">
    <source>
        <dbReference type="ARBA" id="ARBA00023209"/>
    </source>
</evidence>
<evidence type="ECO:0000256" key="1">
    <source>
        <dbReference type="ARBA" id="ARBA00004141"/>
    </source>
</evidence>